<dbReference type="InterPro" id="IPR050901">
    <property type="entry name" value="BP-dep_ABC_trans_perm"/>
</dbReference>
<dbReference type="InterPro" id="IPR035906">
    <property type="entry name" value="MetI-like_sf"/>
</dbReference>
<sequence length="281" mass="31143">MNKRPIWSKIGSKLLFYIPLALTMIFVLLPFLWAISTSLKRESDVISSKIQYIPSPATLDNFVKVWTQNNFSTYFYNSLLVSLISVVAITVLSIMNGYAMSRFKFRGKGAFMLVLLATQMMPVILFIIPLFLIFKNLGLINSPFSLVLFYIVSQVPFNTILMRGFISGTPKEIDEAAMVDGAGRLRIIFSIITPIVLPGIVATGAFAFIGVWNEFLVAFSFVTTPDRFTIPIGLKFMIGEFSVEYASLAAGSIIGLIPPVLLFMYIQRYLIQGLGGGAVKG</sequence>
<evidence type="ECO:0000259" key="8">
    <source>
        <dbReference type="PROSITE" id="PS50928"/>
    </source>
</evidence>
<evidence type="ECO:0000256" key="1">
    <source>
        <dbReference type="ARBA" id="ARBA00004651"/>
    </source>
</evidence>
<keyword evidence="2 7" id="KW-0813">Transport</keyword>
<feature type="transmembrane region" description="Helical" evidence="7">
    <location>
        <begin position="245"/>
        <end position="266"/>
    </location>
</feature>
<evidence type="ECO:0000256" key="5">
    <source>
        <dbReference type="ARBA" id="ARBA00022989"/>
    </source>
</evidence>
<keyword evidence="5 7" id="KW-1133">Transmembrane helix</keyword>
<keyword evidence="3" id="KW-1003">Cell membrane</keyword>
<proteinExistence type="inferred from homology"/>
<dbReference type="PANTHER" id="PTHR32243">
    <property type="entry name" value="MALTOSE TRANSPORT SYSTEM PERMEASE-RELATED"/>
    <property type="match status" value="1"/>
</dbReference>
<feature type="transmembrane region" description="Helical" evidence="7">
    <location>
        <begin position="74"/>
        <end position="98"/>
    </location>
</feature>
<dbReference type="Pfam" id="PF00528">
    <property type="entry name" value="BPD_transp_1"/>
    <property type="match status" value="1"/>
</dbReference>
<evidence type="ECO:0000256" key="6">
    <source>
        <dbReference type="ARBA" id="ARBA00023136"/>
    </source>
</evidence>
<dbReference type="EMBL" id="JAZHPZ010000010">
    <property type="protein sequence ID" value="MEF2967735.1"/>
    <property type="molecule type" value="Genomic_DNA"/>
</dbReference>
<dbReference type="RefSeq" id="WP_331847953.1">
    <property type="nucleotide sequence ID" value="NZ_JAZHPZ010000010.1"/>
</dbReference>
<dbReference type="PANTHER" id="PTHR32243:SF18">
    <property type="entry name" value="INNER MEMBRANE ABC TRANSPORTER PERMEASE PROTEIN YCJP"/>
    <property type="match status" value="1"/>
</dbReference>
<keyword evidence="10" id="KW-1185">Reference proteome</keyword>
<evidence type="ECO:0000313" key="9">
    <source>
        <dbReference type="EMBL" id="MEF2967735.1"/>
    </source>
</evidence>
<feature type="transmembrane region" description="Helical" evidence="7">
    <location>
        <begin position="146"/>
        <end position="166"/>
    </location>
</feature>
<dbReference type="Proteomes" id="UP001306950">
    <property type="component" value="Unassembled WGS sequence"/>
</dbReference>
<keyword evidence="4 7" id="KW-0812">Transmembrane</keyword>
<feature type="transmembrane region" description="Helical" evidence="7">
    <location>
        <begin position="110"/>
        <end position="134"/>
    </location>
</feature>
<accession>A0ABU7VVE0</accession>
<comment type="similarity">
    <text evidence="7">Belongs to the binding-protein-dependent transport system permease family.</text>
</comment>
<dbReference type="InterPro" id="IPR000515">
    <property type="entry name" value="MetI-like"/>
</dbReference>
<dbReference type="SUPFAM" id="SSF161098">
    <property type="entry name" value="MetI-like"/>
    <property type="match status" value="1"/>
</dbReference>
<gene>
    <name evidence="9" type="ORF">V3851_18040</name>
</gene>
<dbReference type="PROSITE" id="PS50928">
    <property type="entry name" value="ABC_TM1"/>
    <property type="match status" value="1"/>
</dbReference>
<evidence type="ECO:0000313" key="10">
    <source>
        <dbReference type="Proteomes" id="UP001306950"/>
    </source>
</evidence>
<comment type="subcellular location">
    <subcellularLocation>
        <location evidence="1 7">Cell membrane</location>
        <topology evidence="1 7">Multi-pass membrane protein</topology>
    </subcellularLocation>
</comment>
<comment type="caution">
    <text evidence="9">The sequence shown here is derived from an EMBL/GenBank/DDBJ whole genome shotgun (WGS) entry which is preliminary data.</text>
</comment>
<dbReference type="Gene3D" id="1.10.3720.10">
    <property type="entry name" value="MetI-like"/>
    <property type="match status" value="1"/>
</dbReference>
<dbReference type="CDD" id="cd06261">
    <property type="entry name" value="TM_PBP2"/>
    <property type="match status" value="1"/>
</dbReference>
<protein>
    <submittedName>
        <fullName evidence="9">Carbohydrate ABC transporter permease</fullName>
    </submittedName>
</protein>
<organism evidence="9 10">
    <name type="scientific">Paenibacillus haidiansis</name>
    <dbReference type="NCBI Taxonomy" id="1574488"/>
    <lineage>
        <taxon>Bacteria</taxon>
        <taxon>Bacillati</taxon>
        <taxon>Bacillota</taxon>
        <taxon>Bacilli</taxon>
        <taxon>Bacillales</taxon>
        <taxon>Paenibacillaceae</taxon>
        <taxon>Paenibacillus</taxon>
    </lineage>
</organism>
<feature type="domain" description="ABC transmembrane type-1" evidence="8">
    <location>
        <begin position="75"/>
        <end position="266"/>
    </location>
</feature>
<evidence type="ECO:0000256" key="3">
    <source>
        <dbReference type="ARBA" id="ARBA00022475"/>
    </source>
</evidence>
<evidence type="ECO:0000256" key="2">
    <source>
        <dbReference type="ARBA" id="ARBA00022448"/>
    </source>
</evidence>
<reference evidence="9 10" key="1">
    <citation type="submission" date="2024-02" db="EMBL/GenBank/DDBJ databases">
        <title>A nitrogen-fixing paenibacillus bacterium.</title>
        <authorList>
            <person name="Zhang W.L."/>
            <person name="Chen S.F."/>
        </authorList>
    </citation>
    <scope>NUCLEOTIDE SEQUENCE [LARGE SCALE GENOMIC DNA]</scope>
    <source>
        <strain evidence="9 10">M1</strain>
    </source>
</reference>
<feature type="transmembrane region" description="Helical" evidence="7">
    <location>
        <begin position="14"/>
        <end position="35"/>
    </location>
</feature>
<evidence type="ECO:0000256" key="7">
    <source>
        <dbReference type="RuleBase" id="RU363032"/>
    </source>
</evidence>
<name>A0ABU7VVE0_9BACL</name>
<keyword evidence="6 7" id="KW-0472">Membrane</keyword>
<feature type="transmembrane region" description="Helical" evidence="7">
    <location>
        <begin position="187"/>
        <end position="212"/>
    </location>
</feature>
<evidence type="ECO:0000256" key="4">
    <source>
        <dbReference type="ARBA" id="ARBA00022692"/>
    </source>
</evidence>